<accession>A0A9K3H015</accession>
<keyword evidence="2" id="KW-1185">Reference proteome</keyword>
<evidence type="ECO:0000313" key="2">
    <source>
        <dbReference type="Proteomes" id="UP000215914"/>
    </source>
</evidence>
<protein>
    <submittedName>
        <fullName evidence="1">Uncharacterized protein</fullName>
    </submittedName>
</protein>
<dbReference type="AlphaFoldDB" id="A0A9K3H015"/>
<evidence type="ECO:0000313" key="1">
    <source>
        <dbReference type="EMBL" id="KAF5762100.1"/>
    </source>
</evidence>
<reference evidence="1" key="2">
    <citation type="submission" date="2020-06" db="EMBL/GenBank/DDBJ databases">
        <title>Helianthus annuus Genome sequencing and assembly Release 2.</title>
        <authorList>
            <person name="Gouzy J."/>
            <person name="Langlade N."/>
            <person name="Munos S."/>
        </authorList>
    </citation>
    <scope>NUCLEOTIDE SEQUENCE</scope>
    <source>
        <tissue evidence="1">Leaves</tissue>
    </source>
</reference>
<organism evidence="1 2">
    <name type="scientific">Helianthus annuus</name>
    <name type="common">Common sunflower</name>
    <dbReference type="NCBI Taxonomy" id="4232"/>
    <lineage>
        <taxon>Eukaryota</taxon>
        <taxon>Viridiplantae</taxon>
        <taxon>Streptophyta</taxon>
        <taxon>Embryophyta</taxon>
        <taxon>Tracheophyta</taxon>
        <taxon>Spermatophyta</taxon>
        <taxon>Magnoliopsida</taxon>
        <taxon>eudicotyledons</taxon>
        <taxon>Gunneridae</taxon>
        <taxon>Pentapetalae</taxon>
        <taxon>asterids</taxon>
        <taxon>campanulids</taxon>
        <taxon>Asterales</taxon>
        <taxon>Asteraceae</taxon>
        <taxon>Asteroideae</taxon>
        <taxon>Heliantheae alliance</taxon>
        <taxon>Heliantheae</taxon>
        <taxon>Helianthus</taxon>
    </lineage>
</organism>
<comment type="caution">
    <text evidence="1">The sequence shown here is derived from an EMBL/GenBank/DDBJ whole genome shotgun (WGS) entry which is preliminary data.</text>
</comment>
<dbReference type="Proteomes" id="UP000215914">
    <property type="component" value="Unassembled WGS sequence"/>
</dbReference>
<proteinExistence type="predicted"/>
<reference evidence="1" key="1">
    <citation type="journal article" date="2017" name="Nature">
        <title>The sunflower genome provides insights into oil metabolism, flowering and Asterid evolution.</title>
        <authorList>
            <person name="Badouin H."/>
            <person name="Gouzy J."/>
            <person name="Grassa C.J."/>
            <person name="Murat F."/>
            <person name="Staton S.E."/>
            <person name="Cottret L."/>
            <person name="Lelandais-Briere C."/>
            <person name="Owens G.L."/>
            <person name="Carrere S."/>
            <person name="Mayjonade B."/>
            <person name="Legrand L."/>
            <person name="Gill N."/>
            <person name="Kane N.C."/>
            <person name="Bowers J.E."/>
            <person name="Hubner S."/>
            <person name="Bellec A."/>
            <person name="Berard A."/>
            <person name="Berges H."/>
            <person name="Blanchet N."/>
            <person name="Boniface M.C."/>
            <person name="Brunel D."/>
            <person name="Catrice O."/>
            <person name="Chaidir N."/>
            <person name="Claudel C."/>
            <person name="Donnadieu C."/>
            <person name="Faraut T."/>
            <person name="Fievet G."/>
            <person name="Helmstetter N."/>
            <person name="King M."/>
            <person name="Knapp S.J."/>
            <person name="Lai Z."/>
            <person name="Le Paslier M.C."/>
            <person name="Lippi Y."/>
            <person name="Lorenzon L."/>
            <person name="Mandel J.R."/>
            <person name="Marage G."/>
            <person name="Marchand G."/>
            <person name="Marquand E."/>
            <person name="Bret-Mestries E."/>
            <person name="Morien E."/>
            <person name="Nambeesan S."/>
            <person name="Nguyen T."/>
            <person name="Pegot-Espagnet P."/>
            <person name="Pouilly N."/>
            <person name="Raftis F."/>
            <person name="Sallet E."/>
            <person name="Schiex T."/>
            <person name="Thomas J."/>
            <person name="Vandecasteele C."/>
            <person name="Vares D."/>
            <person name="Vear F."/>
            <person name="Vautrin S."/>
            <person name="Crespi M."/>
            <person name="Mangin B."/>
            <person name="Burke J.M."/>
            <person name="Salse J."/>
            <person name="Munos S."/>
            <person name="Vincourt P."/>
            <person name="Rieseberg L.H."/>
            <person name="Langlade N.B."/>
        </authorList>
    </citation>
    <scope>NUCLEOTIDE SEQUENCE</scope>
    <source>
        <tissue evidence="1">Leaves</tissue>
    </source>
</reference>
<sequence>MYSSSSSENGIEAWGQWIHSKYGSSKSSGKQSPWSMGMSSTSLNLVPSSLLSFLTKRFPACRSVLKIRISNIPMR</sequence>
<gene>
    <name evidence="1" type="ORF">HanXRQr2_Chr16g0772901</name>
</gene>
<name>A0A9K3H015_HELAN</name>
<dbReference type="EMBL" id="MNCJ02000331">
    <property type="protein sequence ID" value="KAF5762100.1"/>
    <property type="molecule type" value="Genomic_DNA"/>
</dbReference>
<dbReference type="Gramene" id="mRNA:HanXRQr2_Chr16g0772901">
    <property type="protein sequence ID" value="CDS:HanXRQr2_Chr16g0772901.1"/>
    <property type="gene ID" value="HanXRQr2_Chr16g0772901"/>
</dbReference>